<keyword evidence="3" id="KW-0645">Protease</keyword>
<proteinExistence type="inferred from homology"/>
<dbReference type="OMA" id="AVMGWSN"/>
<sequence length="722" mass="80437">MTLLQKKPLIEKLVDSLVIDEISISPSGTKIIYTVKSFGHSPGHRVSSLWVALTGDPGSYYQLTSGQHHDFFPRWSPDGRSLAFLSNRDVCESYHIYILEEPFPVSKSQPRKFGGTHNISEFYWSPNSKSIAFLSADEKHRAEDCAEKSRDDAEVFGDWKFTRPYLLNLKSCEIKRLYDKDVQTETLAWSPDASQLLLGIYKTPELGSTYQSGTQFEIIPIYKHSTTSLHFVSHFPGPILSKSLVWANDNRIFFTSGANPEFVNSSRAVYHLYQQRGAWAWSRYSHGEIDCVAELRSANGLVFGKVQSGLSDEIHILSVLNQAEGVIYSAEEEISAWDVRALAEGGYVLALAKSKTLDPQELFTVQLDSYIDDTNDIYSIVRANDIAVTINGNTDDNARETYSLTNIPLPVNSLTQISYHNQDLSNSLNLKIHSQVIRCKSQDNTTDLDALFIAPFESPSRKLPTCIFIHGGPYDRVTFSFNSNSSYMLWEALILSLSQPQTGDSPNTSHHFAILAPNYRGGSSRGESFAAHARGGVGTVDYDDVISLVDEGIKRGLLDPERIVVGGWSQGGILSYLLATRRNLEAKVDDWKIRGAICGAGATDLDMLALTSDHPYFEAELVGGWPWDSKRDNSIAENASAIKRFRAHGTSETVPSVLILHGQEDKRIPVGQAIGFQRACQACGVPCEMVTYPREPHLIRERAHLIDLLERVAKFCIMHLSN</sequence>
<dbReference type="STRING" id="5539.A0A3E2HHR6"/>
<evidence type="ECO:0000256" key="3">
    <source>
        <dbReference type="ARBA" id="ARBA00022825"/>
    </source>
</evidence>
<dbReference type="InterPro" id="IPR011042">
    <property type="entry name" value="6-blade_b-propeller_TolB-like"/>
</dbReference>
<dbReference type="Gene3D" id="3.40.50.1820">
    <property type="entry name" value="alpha/beta hydrolase"/>
    <property type="match status" value="1"/>
</dbReference>
<dbReference type="Proteomes" id="UP000258309">
    <property type="component" value="Unassembled WGS sequence"/>
</dbReference>
<dbReference type="InterPro" id="IPR011659">
    <property type="entry name" value="WD40"/>
</dbReference>
<dbReference type="InterPro" id="IPR001375">
    <property type="entry name" value="Peptidase_S9_cat"/>
</dbReference>
<dbReference type="OrthoDB" id="43744at2759"/>
<dbReference type="Gene3D" id="2.120.10.30">
    <property type="entry name" value="TolB, C-terminal domain"/>
    <property type="match status" value="1"/>
</dbReference>
<reference evidence="6 7" key="1">
    <citation type="submission" date="2018-05" db="EMBL/GenBank/DDBJ databases">
        <title>Draft genome sequence of Scytalidium lignicola DSM 105466, a ubiquitous saprotrophic fungus.</title>
        <authorList>
            <person name="Buettner E."/>
            <person name="Gebauer A.M."/>
            <person name="Hofrichter M."/>
            <person name="Liers C."/>
            <person name="Kellner H."/>
        </authorList>
    </citation>
    <scope>NUCLEOTIDE SEQUENCE [LARGE SCALE GENOMIC DNA]</scope>
    <source>
        <strain evidence="6 7">DSM 105466</strain>
    </source>
</reference>
<dbReference type="InterPro" id="IPR029058">
    <property type="entry name" value="AB_hydrolase_fold"/>
</dbReference>
<gene>
    <name evidence="6" type="ORF">B7463_g3372</name>
</gene>
<dbReference type="GO" id="GO:0006508">
    <property type="term" value="P:proteolysis"/>
    <property type="evidence" value="ECO:0007669"/>
    <property type="project" value="InterPro"/>
</dbReference>
<name>A0A3E2HHR6_SCYLI</name>
<evidence type="ECO:0000313" key="7">
    <source>
        <dbReference type="Proteomes" id="UP000258309"/>
    </source>
</evidence>
<accession>A0A3E2HHR6</accession>
<dbReference type="GO" id="GO:0004252">
    <property type="term" value="F:serine-type endopeptidase activity"/>
    <property type="evidence" value="ECO:0007669"/>
    <property type="project" value="TreeGrafter"/>
</dbReference>
<keyword evidence="2" id="KW-0378">Hydrolase</keyword>
<dbReference type="Pfam" id="PF00326">
    <property type="entry name" value="Peptidase_S9"/>
    <property type="match status" value="1"/>
</dbReference>
<dbReference type="SUPFAM" id="SSF82171">
    <property type="entry name" value="DPP6 N-terminal domain-like"/>
    <property type="match status" value="1"/>
</dbReference>
<dbReference type="AlphaFoldDB" id="A0A3E2HHR6"/>
<evidence type="ECO:0000259" key="5">
    <source>
        <dbReference type="Pfam" id="PF00326"/>
    </source>
</evidence>
<comment type="similarity">
    <text evidence="1">Belongs to the peptidase S9C family.</text>
</comment>
<dbReference type="Pfam" id="PF07676">
    <property type="entry name" value="PD40"/>
    <property type="match status" value="1"/>
</dbReference>
<organism evidence="6 7">
    <name type="scientific">Scytalidium lignicola</name>
    <name type="common">Hyphomycete</name>
    <dbReference type="NCBI Taxonomy" id="5539"/>
    <lineage>
        <taxon>Eukaryota</taxon>
        <taxon>Fungi</taxon>
        <taxon>Dikarya</taxon>
        <taxon>Ascomycota</taxon>
        <taxon>Pezizomycotina</taxon>
        <taxon>Leotiomycetes</taxon>
        <taxon>Leotiomycetes incertae sedis</taxon>
        <taxon>Scytalidium</taxon>
    </lineage>
</organism>
<dbReference type="SUPFAM" id="SSF53474">
    <property type="entry name" value="alpha/beta-Hydrolases"/>
    <property type="match status" value="1"/>
</dbReference>
<keyword evidence="7" id="KW-1185">Reference proteome</keyword>
<comment type="caution">
    <text evidence="6">The sequence shown here is derived from an EMBL/GenBank/DDBJ whole genome shotgun (WGS) entry which is preliminary data.</text>
</comment>
<feature type="domain" description="Peptidase S9 prolyl oligopeptidase catalytic" evidence="5">
    <location>
        <begin position="509"/>
        <end position="720"/>
    </location>
</feature>
<keyword evidence="3" id="KW-0720">Serine protease</keyword>
<feature type="non-terminal residue" evidence="6">
    <location>
        <position position="722"/>
    </location>
</feature>
<dbReference type="PANTHER" id="PTHR42776:SF27">
    <property type="entry name" value="DIPEPTIDYL PEPTIDASE FAMILY MEMBER 6"/>
    <property type="match status" value="1"/>
</dbReference>
<feature type="non-terminal residue" evidence="6">
    <location>
        <position position="1"/>
    </location>
</feature>
<evidence type="ECO:0000313" key="6">
    <source>
        <dbReference type="EMBL" id="RFU32970.1"/>
    </source>
</evidence>
<dbReference type="EMBL" id="NCSJ02000044">
    <property type="protein sequence ID" value="RFU32970.1"/>
    <property type="molecule type" value="Genomic_DNA"/>
</dbReference>
<evidence type="ECO:0000256" key="4">
    <source>
        <dbReference type="ARBA" id="ARBA00032829"/>
    </source>
</evidence>
<evidence type="ECO:0000256" key="2">
    <source>
        <dbReference type="ARBA" id="ARBA00022801"/>
    </source>
</evidence>
<dbReference type="PANTHER" id="PTHR42776">
    <property type="entry name" value="SERINE PEPTIDASE S9 FAMILY MEMBER"/>
    <property type="match status" value="1"/>
</dbReference>
<evidence type="ECO:0000256" key="1">
    <source>
        <dbReference type="ARBA" id="ARBA00010040"/>
    </source>
</evidence>
<protein>
    <recommendedName>
        <fullName evidence="4">Dipeptidyl-peptidase V</fullName>
    </recommendedName>
</protein>